<proteinExistence type="predicted"/>
<organism evidence="1 2">
    <name type="scientific">Ditylenchus destructor</name>
    <dbReference type="NCBI Taxonomy" id="166010"/>
    <lineage>
        <taxon>Eukaryota</taxon>
        <taxon>Metazoa</taxon>
        <taxon>Ecdysozoa</taxon>
        <taxon>Nematoda</taxon>
        <taxon>Chromadorea</taxon>
        <taxon>Rhabditida</taxon>
        <taxon>Tylenchina</taxon>
        <taxon>Tylenchomorpha</taxon>
        <taxon>Sphaerularioidea</taxon>
        <taxon>Anguinidae</taxon>
        <taxon>Anguininae</taxon>
        <taxon>Ditylenchus</taxon>
    </lineage>
</organism>
<evidence type="ECO:0000313" key="1">
    <source>
        <dbReference type="EMBL" id="KAI1723696.1"/>
    </source>
</evidence>
<evidence type="ECO:0000313" key="2">
    <source>
        <dbReference type="Proteomes" id="UP001201812"/>
    </source>
</evidence>
<sequence>MELDGLIRKNHQIYEANEINLLSFLRSPDLENLKAKFNCTIERLDAFIKPHFTKEQLKSVDLLNLNQTDIVRLAEIELKNRRSISGK</sequence>
<comment type="caution">
    <text evidence="1">The sequence shown here is derived from an EMBL/GenBank/DDBJ whole genome shotgun (WGS) entry which is preliminary data.</text>
</comment>
<accession>A0AAD4NCK3</accession>
<keyword evidence="2" id="KW-1185">Reference proteome</keyword>
<name>A0AAD4NCK3_9BILA</name>
<dbReference type="AlphaFoldDB" id="A0AAD4NCK3"/>
<dbReference type="EMBL" id="JAKKPZ010000003">
    <property type="protein sequence ID" value="KAI1723696.1"/>
    <property type="molecule type" value="Genomic_DNA"/>
</dbReference>
<protein>
    <submittedName>
        <fullName evidence="1">Uncharacterized protein</fullName>
    </submittedName>
</protein>
<dbReference type="Proteomes" id="UP001201812">
    <property type="component" value="Unassembled WGS sequence"/>
</dbReference>
<gene>
    <name evidence="1" type="ORF">DdX_03867</name>
</gene>
<reference evidence="1" key="1">
    <citation type="submission" date="2022-01" db="EMBL/GenBank/DDBJ databases">
        <title>Genome Sequence Resource for Two Populations of Ditylenchus destructor, the Migratory Endoparasitic Phytonematode.</title>
        <authorList>
            <person name="Zhang H."/>
            <person name="Lin R."/>
            <person name="Xie B."/>
        </authorList>
    </citation>
    <scope>NUCLEOTIDE SEQUENCE</scope>
    <source>
        <strain evidence="1">BazhouSP</strain>
    </source>
</reference>